<organism evidence="2 3">
    <name type="scientific">Dreissena polymorpha</name>
    <name type="common">Zebra mussel</name>
    <name type="synonym">Mytilus polymorpha</name>
    <dbReference type="NCBI Taxonomy" id="45954"/>
    <lineage>
        <taxon>Eukaryota</taxon>
        <taxon>Metazoa</taxon>
        <taxon>Spiralia</taxon>
        <taxon>Lophotrochozoa</taxon>
        <taxon>Mollusca</taxon>
        <taxon>Bivalvia</taxon>
        <taxon>Autobranchia</taxon>
        <taxon>Heteroconchia</taxon>
        <taxon>Euheterodonta</taxon>
        <taxon>Imparidentia</taxon>
        <taxon>Neoheterodontei</taxon>
        <taxon>Myida</taxon>
        <taxon>Dreissenoidea</taxon>
        <taxon>Dreissenidae</taxon>
        <taxon>Dreissena</taxon>
    </lineage>
</organism>
<comment type="caution">
    <text evidence="2">The sequence shown here is derived from an EMBL/GenBank/DDBJ whole genome shotgun (WGS) entry which is preliminary data.</text>
</comment>
<keyword evidence="1" id="KW-0472">Membrane</keyword>
<evidence type="ECO:0000313" key="3">
    <source>
        <dbReference type="Proteomes" id="UP000828390"/>
    </source>
</evidence>
<keyword evidence="3" id="KW-1185">Reference proteome</keyword>
<feature type="transmembrane region" description="Helical" evidence="1">
    <location>
        <begin position="20"/>
        <end position="42"/>
    </location>
</feature>
<sequence>MMAHRSRGDSDQSDISCSGYICYTVGALFFPTWLICGSIWVYPNFGKIRADDFIPCSGNITTNCTADCHRPLMDFSLAMVTIDWILTLLAVVCFGFKIRSFVSKQ</sequence>
<keyword evidence="1" id="KW-0812">Transmembrane</keyword>
<gene>
    <name evidence="2" type="ORF">DPMN_067199</name>
</gene>
<name>A0A9D3YUV2_DREPO</name>
<protein>
    <submittedName>
        <fullName evidence="2">Uncharacterized protein</fullName>
    </submittedName>
</protein>
<reference evidence="2" key="1">
    <citation type="journal article" date="2019" name="bioRxiv">
        <title>The Genome of the Zebra Mussel, Dreissena polymorpha: A Resource for Invasive Species Research.</title>
        <authorList>
            <person name="McCartney M.A."/>
            <person name="Auch B."/>
            <person name="Kono T."/>
            <person name="Mallez S."/>
            <person name="Zhang Y."/>
            <person name="Obille A."/>
            <person name="Becker A."/>
            <person name="Abrahante J.E."/>
            <person name="Garbe J."/>
            <person name="Badalamenti J.P."/>
            <person name="Herman A."/>
            <person name="Mangelson H."/>
            <person name="Liachko I."/>
            <person name="Sullivan S."/>
            <person name="Sone E.D."/>
            <person name="Koren S."/>
            <person name="Silverstein K.A.T."/>
            <person name="Beckman K.B."/>
            <person name="Gohl D.M."/>
        </authorList>
    </citation>
    <scope>NUCLEOTIDE SEQUENCE</scope>
    <source>
        <strain evidence="2">Duluth1</strain>
        <tissue evidence="2">Whole animal</tissue>
    </source>
</reference>
<reference evidence="2" key="2">
    <citation type="submission" date="2020-11" db="EMBL/GenBank/DDBJ databases">
        <authorList>
            <person name="McCartney M.A."/>
            <person name="Auch B."/>
            <person name="Kono T."/>
            <person name="Mallez S."/>
            <person name="Becker A."/>
            <person name="Gohl D.M."/>
            <person name="Silverstein K.A.T."/>
            <person name="Koren S."/>
            <person name="Bechman K.B."/>
            <person name="Herman A."/>
            <person name="Abrahante J.E."/>
            <person name="Garbe J."/>
        </authorList>
    </citation>
    <scope>NUCLEOTIDE SEQUENCE</scope>
    <source>
        <strain evidence="2">Duluth1</strain>
        <tissue evidence="2">Whole animal</tissue>
    </source>
</reference>
<feature type="transmembrane region" description="Helical" evidence="1">
    <location>
        <begin position="75"/>
        <end position="96"/>
    </location>
</feature>
<evidence type="ECO:0000313" key="2">
    <source>
        <dbReference type="EMBL" id="KAH3707783.1"/>
    </source>
</evidence>
<dbReference type="EMBL" id="JAIWYP010000014">
    <property type="protein sequence ID" value="KAH3707783.1"/>
    <property type="molecule type" value="Genomic_DNA"/>
</dbReference>
<accession>A0A9D3YUV2</accession>
<dbReference type="Proteomes" id="UP000828390">
    <property type="component" value="Unassembled WGS sequence"/>
</dbReference>
<evidence type="ECO:0000256" key="1">
    <source>
        <dbReference type="SAM" id="Phobius"/>
    </source>
</evidence>
<proteinExistence type="predicted"/>
<keyword evidence="1" id="KW-1133">Transmembrane helix</keyword>
<dbReference type="AlphaFoldDB" id="A0A9D3YUV2"/>